<dbReference type="OrthoDB" id="9816081at2"/>
<accession>A0A261G8P9</accession>
<dbReference type="GO" id="GO:0016788">
    <property type="term" value="F:hydrolase activity, acting on ester bonds"/>
    <property type="evidence" value="ECO:0007669"/>
    <property type="project" value="TreeGrafter"/>
</dbReference>
<name>A0A261G8P9_9BIFI</name>
<dbReference type="GeneID" id="98295124"/>
<dbReference type="RefSeq" id="WP_094692438.1">
    <property type="nucleotide sequence ID" value="NZ_CALENZ010000004.1"/>
</dbReference>
<dbReference type="InterPro" id="IPR029052">
    <property type="entry name" value="Metallo-depent_PP-like"/>
</dbReference>
<dbReference type="SUPFAM" id="SSF56300">
    <property type="entry name" value="Metallo-dependent phosphatases"/>
    <property type="match status" value="1"/>
</dbReference>
<dbReference type="GO" id="GO:0005737">
    <property type="term" value="C:cytoplasm"/>
    <property type="evidence" value="ECO:0007669"/>
    <property type="project" value="TreeGrafter"/>
</dbReference>
<dbReference type="PANTHER" id="PTHR32440:SF11">
    <property type="entry name" value="METALLOPHOSPHOESTERASE DOMAIN-CONTAINING PROTEIN"/>
    <property type="match status" value="1"/>
</dbReference>
<protein>
    <submittedName>
        <fullName evidence="2">Serine/threonine protein phosphatase</fullName>
    </submittedName>
</protein>
<organism evidence="2 3">
    <name type="scientific">Bifidobacterium aquikefiri</name>
    <dbReference type="NCBI Taxonomy" id="1653207"/>
    <lineage>
        <taxon>Bacteria</taxon>
        <taxon>Bacillati</taxon>
        <taxon>Actinomycetota</taxon>
        <taxon>Actinomycetes</taxon>
        <taxon>Bifidobacteriales</taxon>
        <taxon>Bifidobacteriaceae</taxon>
        <taxon>Bifidobacterium</taxon>
    </lineage>
</organism>
<evidence type="ECO:0000256" key="1">
    <source>
        <dbReference type="SAM" id="MobiDB-lite"/>
    </source>
</evidence>
<proteinExistence type="predicted"/>
<dbReference type="PANTHER" id="PTHR32440">
    <property type="entry name" value="PHOSPHATASE DCR2-RELATED-RELATED"/>
    <property type="match status" value="1"/>
</dbReference>
<sequence length="495" mass="53498">MIESRFSGRQATTAVQHSERVPVSISARLGRLQFHHSGKFRVLQLADIQDGPTISPDTVSLIAAACDAARPDLVVLSGNQIAGYDAAYSRTFRKRRWSTAWDGVYAAGRSVSAWVGNALQGVSQQQRNGDGGQNPGNAFADDNVSNSATIPGNFEDDVHKRDIARTRDMVHHSMQQFLAPIVDRGIPFAVTYGNHDFQCGLDTAQMDALYREFPGCLNPESTIAQPEHPRSLAGAGLPDQIAYACEPGTFALPVSDDNGRSNVMGIVLLNSGDYAREGGYGNPSAEGLGFLRQVPRSVGTNSIVFQHIPLPQFYSLLKPVASTTAYAVQGYRSYDRQCYVLDAAKTLPGSYLGEGISCADTDCGEFDILKSSHGYSAVFAGHDHRNGFVGKYEGIMLGATPTCGFGSYGPVPRKRAARMFEFDIRHPDNPRTQLLEFGDLVGKPRSHRAYTFAMSYIPSSTGDAVNLLRKPGFLAGSAATLAAVFASLRKFGHRS</sequence>
<feature type="region of interest" description="Disordered" evidence="1">
    <location>
        <begin position="124"/>
        <end position="143"/>
    </location>
</feature>
<gene>
    <name evidence="2" type="ORF">BAQU_0442</name>
</gene>
<reference evidence="2 3" key="1">
    <citation type="journal article" date="2017" name="BMC Genomics">
        <title>Comparative genomic and phylogenomic analyses of the Bifidobacteriaceae family.</title>
        <authorList>
            <person name="Lugli G.A."/>
            <person name="Milani C."/>
            <person name="Turroni F."/>
            <person name="Duranti S."/>
            <person name="Mancabelli L."/>
            <person name="Mangifesta M."/>
            <person name="Ferrario C."/>
            <person name="Modesto M."/>
            <person name="Mattarelli P."/>
            <person name="Jiri K."/>
            <person name="van Sinderen D."/>
            <person name="Ventura M."/>
        </authorList>
    </citation>
    <scope>NUCLEOTIDE SEQUENCE [LARGE SCALE GENOMIC DNA]</scope>
    <source>
        <strain evidence="2 3">LMG 28769</strain>
    </source>
</reference>
<evidence type="ECO:0000313" key="3">
    <source>
        <dbReference type="Proteomes" id="UP000216451"/>
    </source>
</evidence>
<evidence type="ECO:0000313" key="2">
    <source>
        <dbReference type="EMBL" id="OZG67798.1"/>
    </source>
</evidence>
<dbReference type="AlphaFoldDB" id="A0A261G8P9"/>
<keyword evidence="3" id="KW-1185">Reference proteome</keyword>
<dbReference type="EMBL" id="MWXA01000003">
    <property type="protein sequence ID" value="OZG67798.1"/>
    <property type="molecule type" value="Genomic_DNA"/>
</dbReference>
<dbReference type="Proteomes" id="UP000216451">
    <property type="component" value="Unassembled WGS sequence"/>
</dbReference>
<comment type="caution">
    <text evidence="2">The sequence shown here is derived from an EMBL/GenBank/DDBJ whole genome shotgun (WGS) entry which is preliminary data.</text>
</comment>